<dbReference type="Proteomes" id="UP000706891">
    <property type="component" value="Unassembled WGS sequence"/>
</dbReference>
<sequence length="414" mass="46667">MKSKLKILLAAVIAFVAGNCITSCSDDDFGPSIFNTPDLPLDRSLATFPLDTFVKKNFLEPYNLRYVYKMEDIGSDLQVNLVPATYDNSTKLAVLAKYLWYDVYNKCAGDVFLKTYSPRIIHVIGSPSYNPSSGTETLGEAEGGLKITLYNVNNLNENDIDDLNEKFFKTMHHEFGHILAQNYSTPTDFNLLSNSTYNPIDWQNTPDSLAAAEGFVSPYASSQAREDWVEVLANYIVKDDKTWNALINTAGYDWETIDTAATDFNALVATGGDRDSIGYFYKVSANEGQDISEQQWTIQRKVIQRDANDHPILDANGKIVYLEQDGIDGRGLILQKLEMVREWLQTNFNIDIEDLRREVQQRQWVTDANGNYVVGANGRYINKLTAPLDTDPTKTLMEALLDEVNQYKSLQTTE</sequence>
<comment type="caution">
    <text evidence="2">The sequence shown here is derived from an EMBL/GenBank/DDBJ whole genome shotgun (WGS) entry which is preliminary data.</text>
</comment>
<reference evidence="2" key="1">
    <citation type="submission" date="2020-08" db="EMBL/GenBank/DDBJ databases">
        <authorList>
            <person name="Cejkova D."/>
            <person name="Kubasova T."/>
            <person name="Jahodarova E."/>
            <person name="Rychlik I."/>
        </authorList>
    </citation>
    <scope>NUCLEOTIDE SEQUENCE</scope>
    <source>
        <strain evidence="2">An824</strain>
    </source>
</reference>
<protein>
    <recommendedName>
        <fullName evidence="4">Substrate import-associated zinc metallohydrolase lipoprotein</fullName>
    </recommendedName>
</protein>
<feature type="signal peptide" evidence="1">
    <location>
        <begin position="1"/>
        <end position="25"/>
    </location>
</feature>
<evidence type="ECO:0000256" key="1">
    <source>
        <dbReference type="SAM" id="SignalP"/>
    </source>
</evidence>
<evidence type="ECO:0000313" key="3">
    <source>
        <dbReference type="Proteomes" id="UP000706891"/>
    </source>
</evidence>
<feature type="chain" id="PRO_5037612128" description="Substrate import-associated zinc metallohydrolase lipoprotein" evidence="1">
    <location>
        <begin position="26"/>
        <end position="414"/>
    </location>
</feature>
<dbReference type="EMBL" id="JACJJG010000045">
    <property type="protein sequence ID" value="MBM6673970.1"/>
    <property type="molecule type" value="Genomic_DNA"/>
</dbReference>
<dbReference type="Pfam" id="PF15890">
    <property type="entry name" value="Peptidase_Mx1"/>
    <property type="match status" value="1"/>
</dbReference>
<organism evidence="2 3">
    <name type="scientific">Marseilla massiliensis</name>
    <dbReference type="NCBI Taxonomy" id="1841864"/>
    <lineage>
        <taxon>Bacteria</taxon>
        <taxon>Pseudomonadati</taxon>
        <taxon>Bacteroidota</taxon>
        <taxon>Bacteroidia</taxon>
        <taxon>Bacteroidales</taxon>
        <taxon>Prevotellaceae</taxon>
        <taxon>Marseilla</taxon>
    </lineage>
</organism>
<evidence type="ECO:0000313" key="2">
    <source>
        <dbReference type="EMBL" id="MBM6673970.1"/>
    </source>
</evidence>
<proteinExistence type="predicted"/>
<dbReference type="AlphaFoldDB" id="A0A938WTY2"/>
<evidence type="ECO:0008006" key="4">
    <source>
        <dbReference type="Google" id="ProtNLM"/>
    </source>
</evidence>
<dbReference type="InterPro" id="IPR030890">
    <property type="entry name" value="LP_HExxH_w_TonB"/>
</dbReference>
<gene>
    <name evidence="2" type="ORF">H6A34_08795</name>
</gene>
<keyword evidence="1" id="KW-0732">Signal</keyword>
<name>A0A938WTY2_9BACT</name>
<dbReference type="SUPFAM" id="SSF55486">
    <property type="entry name" value="Metalloproteases ('zincins'), catalytic domain"/>
    <property type="match status" value="1"/>
</dbReference>
<keyword evidence="3" id="KW-1185">Reference proteome</keyword>
<accession>A0A938WTY2</accession>
<reference evidence="2" key="2">
    <citation type="journal article" date="2021" name="Sci. Rep.">
        <title>The distribution of antibiotic resistance genes in chicken gut microbiota commensals.</title>
        <authorList>
            <person name="Juricova H."/>
            <person name="Matiasovicova J."/>
            <person name="Kubasova T."/>
            <person name="Cejkova D."/>
            <person name="Rychlik I."/>
        </authorList>
    </citation>
    <scope>NUCLEOTIDE SEQUENCE</scope>
    <source>
        <strain evidence="2">An824</strain>
    </source>
</reference>
<dbReference type="Gene3D" id="3.40.390.70">
    <property type="match status" value="1"/>
</dbReference>
<dbReference type="NCBIfam" id="TIGR04549">
    <property type="entry name" value="LP_HExxH_w_tonB"/>
    <property type="match status" value="1"/>
</dbReference>